<evidence type="ECO:0000256" key="9">
    <source>
        <dbReference type="SAM" id="Phobius"/>
    </source>
</evidence>
<dbReference type="PANTHER" id="PTHR13085">
    <property type="entry name" value="MICROSOMAL SIGNAL PEPTIDASE 25 KDA SUBUNIT"/>
    <property type="match status" value="1"/>
</dbReference>
<keyword evidence="7 9" id="KW-0472">Membrane</keyword>
<organism evidence="10 11">
    <name type="scientific">Testicularia cyperi</name>
    <dbReference type="NCBI Taxonomy" id="1882483"/>
    <lineage>
        <taxon>Eukaryota</taxon>
        <taxon>Fungi</taxon>
        <taxon>Dikarya</taxon>
        <taxon>Basidiomycota</taxon>
        <taxon>Ustilaginomycotina</taxon>
        <taxon>Ustilaginomycetes</taxon>
        <taxon>Ustilaginales</taxon>
        <taxon>Anthracoideaceae</taxon>
        <taxon>Testicularia</taxon>
    </lineage>
</organism>
<keyword evidence="4 9" id="KW-0812">Transmembrane</keyword>
<name>A0A317XKJ0_9BASI</name>
<proteinExistence type="inferred from homology"/>
<evidence type="ECO:0000256" key="6">
    <source>
        <dbReference type="ARBA" id="ARBA00022989"/>
    </source>
</evidence>
<evidence type="ECO:0000313" key="11">
    <source>
        <dbReference type="Proteomes" id="UP000246740"/>
    </source>
</evidence>
<protein>
    <recommendedName>
        <fullName evidence="3">Signal peptidase complex subunit 2</fullName>
    </recommendedName>
</protein>
<dbReference type="GO" id="GO:0045047">
    <property type="term" value="P:protein targeting to ER"/>
    <property type="evidence" value="ECO:0007669"/>
    <property type="project" value="TreeGrafter"/>
</dbReference>
<dbReference type="InterPro" id="IPR009582">
    <property type="entry name" value="Spc2/SPCS2"/>
</dbReference>
<dbReference type="AlphaFoldDB" id="A0A317XKJ0"/>
<evidence type="ECO:0000256" key="1">
    <source>
        <dbReference type="ARBA" id="ARBA00004477"/>
    </source>
</evidence>
<dbReference type="PANTHER" id="PTHR13085:SF0">
    <property type="entry name" value="SIGNAL PEPTIDASE COMPLEX SUBUNIT 2"/>
    <property type="match status" value="1"/>
</dbReference>
<accession>A0A317XKJ0</accession>
<dbReference type="GO" id="GO:0005787">
    <property type="term" value="C:signal peptidase complex"/>
    <property type="evidence" value="ECO:0007669"/>
    <property type="project" value="InterPro"/>
</dbReference>
<dbReference type="InParanoid" id="A0A317XKJ0"/>
<dbReference type="EMBL" id="KZ819201">
    <property type="protein sequence ID" value="PWY97948.1"/>
    <property type="molecule type" value="Genomic_DNA"/>
</dbReference>
<comment type="similarity">
    <text evidence="2">Belongs to the SPCS2 family.</text>
</comment>
<comment type="function">
    <text evidence="8">Component of the signal peptidase complex (SPC) which catalyzes the cleavage of N-terminal signal sequences from nascent proteins as they are translocated into the lumen of the endoplasmic reticulum. Enhances the enzymatic activity of SPC and facilitates the interactions between different components of the translocation site.</text>
</comment>
<gene>
    <name evidence="10" type="ORF">BCV70DRAFT_202434</name>
</gene>
<feature type="transmembrane region" description="Helical" evidence="9">
    <location>
        <begin position="64"/>
        <end position="85"/>
    </location>
</feature>
<feature type="transmembrane region" description="Helical" evidence="9">
    <location>
        <begin position="97"/>
        <end position="117"/>
    </location>
</feature>
<comment type="subcellular location">
    <subcellularLocation>
        <location evidence="1">Endoplasmic reticulum membrane</location>
        <topology evidence="1">Multi-pass membrane protein</topology>
    </subcellularLocation>
</comment>
<keyword evidence="6 9" id="KW-1133">Transmembrane helix</keyword>
<keyword evidence="5" id="KW-0256">Endoplasmic reticulum</keyword>
<dbReference type="Proteomes" id="UP000246740">
    <property type="component" value="Unassembled WGS sequence"/>
</dbReference>
<keyword evidence="11" id="KW-1185">Reference proteome</keyword>
<dbReference type="GO" id="GO:0006465">
    <property type="term" value="P:signal peptide processing"/>
    <property type="evidence" value="ECO:0007669"/>
    <property type="project" value="InterPro"/>
</dbReference>
<evidence type="ECO:0000313" key="10">
    <source>
        <dbReference type="EMBL" id="PWY97948.1"/>
    </source>
</evidence>
<dbReference type="STRING" id="1882483.A0A317XKJ0"/>
<dbReference type="OrthoDB" id="29558at2759"/>
<evidence type="ECO:0000256" key="5">
    <source>
        <dbReference type="ARBA" id="ARBA00022824"/>
    </source>
</evidence>
<evidence type="ECO:0000256" key="8">
    <source>
        <dbReference type="ARBA" id="ARBA00045608"/>
    </source>
</evidence>
<evidence type="ECO:0000256" key="4">
    <source>
        <dbReference type="ARBA" id="ARBA00022692"/>
    </source>
</evidence>
<sequence>MSDKSSAATGEQSPDRIFVDNSNLTELKATCDEAVERILTREAAASITDPNLAPFAADHFHTDLRLALGFIAATIMIGTSAWAYFVEKEWKNNKKGCAIAVVVYVVLSAISLIDSYMQGNNIFTGRRKMLSNRIETERLSISSPPLPKAVRQTRTDSTSGKTVLTPPTYTLEINYSRKSNQGQSLLGHKKTSLCLGHLGEWFTEEGEFVESVFQERLLTALQKVYGQ</sequence>
<evidence type="ECO:0000256" key="7">
    <source>
        <dbReference type="ARBA" id="ARBA00023136"/>
    </source>
</evidence>
<evidence type="ECO:0000256" key="2">
    <source>
        <dbReference type="ARBA" id="ARBA00007324"/>
    </source>
</evidence>
<dbReference type="Pfam" id="PF06703">
    <property type="entry name" value="SPC25"/>
    <property type="match status" value="1"/>
</dbReference>
<reference evidence="10 11" key="1">
    <citation type="journal article" date="2018" name="Mol. Biol. Evol.">
        <title>Broad Genomic Sampling Reveals a Smut Pathogenic Ancestry of the Fungal Clade Ustilaginomycotina.</title>
        <authorList>
            <person name="Kijpornyongpan T."/>
            <person name="Mondo S.J."/>
            <person name="Barry K."/>
            <person name="Sandor L."/>
            <person name="Lee J."/>
            <person name="Lipzen A."/>
            <person name="Pangilinan J."/>
            <person name="LaButti K."/>
            <person name="Hainaut M."/>
            <person name="Henrissat B."/>
            <person name="Grigoriev I.V."/>
            <person name="Spatafora J.W."/>
            <person name="Aime M.C."/>
        </authorList>
    </citation>
    <scope>NUCLEOTIDE SEQUENCE [LARGE SCALE GENOMIC DNA]</scope>
    <source>
        <strain evidence="10 11">MCA 3645</strain>
    </source>
</reference>
<evidence type="ECO:0000256" key="3">
    <source>
        <dbReference type="ARBA" id="ARBA00017057"/>
    </source>
</evidence>